<dbReference type="Proteomes" id="UP001596175">
    <property type="component" value="Unassembled WGS sequence"/>
</dbReference>
<sequence>MSPPVWATTLVLGCPPRDAGPEPADVRGNAAGLSGPERSRYRAAALHARRVFPGALGELLARELRTSADFGYGAHGLVGRVATQVLAMPAADR</sequence>
<protein>
    <submittedName>
        <fullName evidence="2">Uncharacterized protein</fullName>
    </submittedName>
</protein>
<evidence type="ECO:0000313" key="2">
    <source>
        <dbReference type="EMBL" id="MFC5137257.1"/>
    </source>
</evidence>
<evidence type="ECO:0000256" key="1">
    <source>
        <dbReference type="SAM" id="MobiDB-lite"/>
    </source>
</evidence>
<evidence type="ECO:0000313" key="3">
    <source>
        <dbReference type="Proteomes" id="UP001596175"/>
    </source>
</evidence>
<reference evidence="3" key="1">
    <citation type="journal article" date="2019" name="Int. J. Syst. Evol. Microbiol.">
        <title>The Global Catalogue of Microorganisms (GCM) 10K type strain sequencing project: providing services to taxonomists for standard genome sequencing and annotation.</title>
        <authorList>
            <consortium name="The Broad Institute Genomics Platform"/>
            <consortium name="The Broad Institute Genome Sequencing Center for Infectious Disease"/>
            <person name="Wu L."/>
            <person name="Ma J."/>
        </authorList>
    </citation>
    <scope>NUCLEOTIDE SEQUENCE [LARGE SCALE GENOMIC DNA]</scope>
    <source>
        <strain evidence="3">XZYJ18</strain>
    </source>
</reference>
<organism evidence="2 3">
    <name type="scientific">Actinomycetospora rhizophila</name>
    <dbReference type="NCBI Taxonomy" id="1416876"/>
    <lineage>
        <taxon>Bacteria</taxon>
        <taxon>Bacillati</taxon>
        <taxon>Actinomycetota</taxon>
        <taxon>Actinomycetes</taxon>
        <taxon>Pseudonocardiales</taxon>
        <taxon>Pseudonocardiaceae</taxon>
        <taxon>Actinomycetospora</taxon>
    </lineage>
</organism>
<gene>
    <name evidence="2" type="ORF">ACFPK1_03385</name>
</gene>
<comment type="caution">
    <text evidence="2">The sequence shown here is derived from an EMBL/GenBank/DDBJ whole genome shotgun (WGS) entry which is preliminary data.</text>
</comment>
<keyword evidence="3" id="KW-1185">Reference proteome</keyword>
<name>A0ABV9Z889_9PSEU</name>
<dbReference type="RefSeq" id="WP_378019462.1">
    <property type="nucleotide sequence ID" value="NZ_JBHSKG010000001.1"/>
</dbReference>
<dbReference type="EMBL" id="JBHSKG010000001">
    <property type="protein sequence ID" value="MFC5137257.1"/>
    <property type="molecule type" value="Genomic_DNA"/>
</dbReference>
<proteinExistence type="predicted"/>
<accession>A0ABV9Z889</accession>
<feature type="region of interest" description="Disordered" evidence="1">
    <location>
        <begin position="13"/>
        <end position="35"/>
    </location>
</feature>